<name>A0A0D0D326_9AGAM</name>
<protein>
    <submittedName>
        <fullName evidence="1">Uncharacterized protein</fullName>
    </submittedName>
</protein>
<keyword evidence="2" id="KW-1185">Reference proteome</keyword>
<proteinExistence type="predicted"/>
<reference evidence="2" key="2">
    <citation type="submission" date="2015-01" db="EMBL/GenBank/DDBJ databases">
        <title>Evolutionary Origins and Diversification of the Mycorrhizal Mutualists.</title>
        <authorList>
            <consortium name="DOE Joint Genome Institute"/>
            <consortium name="Mycorrhizal Genomics Consortium"/>
            <person name="Kohler A."/>
            <person name="Kuo A."/>
            <person name="Nagy L.G."/>
            <person name="Floudas D."/>
            <person name="Copeland A."/>
            <person name="Barry K.W."/>
            <person name="Cichocki N."/>
            <person name="Veneault-Fourrey C."/>
            <person name="LaButti K."/>
            <person name="Lindquist E.A."/>
            <person name="Lipzen A."/>
            <person name="Lundell T."/>
            <person name="Morin E."/>
            <person name="Murat C."/>
            <person name="Riley R."/>
            <person name="Ohm R."/>
            <person name="Sun H."/>
            <person name="Tunlid A."/>
            <person name="Henrissat B."/>
            <person name="Grigoriev I.V."/>
            <person name="Hibbett D.S."/>
            <person name="Martin F."/>
        </authorList>
    </citation>
    <scope>NUCLEOTIDE SEQUENCE [LARGE SCALE GENOMIC DNA]</scope>
    <source>
        <strain evidence="2">Ve08.2h10</strain>
    </source>
</reference>
<dbReference type="AlphaFoldDB" id="A0A0D0D326"/>
<dbReference type="Proteomes" id="UP000054538">
    <property type="component" value="Unassembled WGS sequence"/>
</dbReference>
<reference evidence="1 2" key="1">
    <citation type="submission" date="2014-04" db="EMBL/GenBank/DDBJ databases">
        <authorList>
            <consortium name="DOE Joint Genome Institute"/>
            <person name="Kuo A."/>
            <person name="Kohler A."/>
            <person name="Jargeat P."/>
            <person name="Nagy L.G."/>
            <person name="Floudas D."/>
            <person name="Copeland A."/>
            <person name="Barry K.W."/>
            <person name="Cichocki N."/>
            <person name="Veneault-Fourrey C."/>
            <person name="LaButti K."/>
            <person name="Lindquist E.A."/>
            <person name="Lipzen A."/>
            <person name="Lundell T."/>
            <person name="Morin E."/>
            <person name="Murat C."/>
            <person name="Sun H."/>
            <person name="Tunlid A."/>
            <person name="Henrissat B."/>
            <person name="Grigoriev I.V."/>
            <person name="Hibbett D.S."/>
            <person name="Martin F."/>
            <person name="Nordberg H.P."/>
            <person name="Cantor M.N."/>
            <person name="Hua S.X."/>
        </authorList>
    </citation>
    <scope>NUCLEOTIDE SEQUENCE [LARGE SCALE GENOMIC DNA]</scope>
    <source>
        <strain evidence="1 2">Ve08.2h10</strain>
    </source>
</reference>
<dbReference type="HOGENOM" id="CLU_1639461_0_0_1"/>
<accession>A0A0D0D326</accession>
<feature type="non-terminal residue" evidence="1">
    <location>
        <position position="1"/>
    </location>
</feature>
<dbReference type="OrthoDB" id="2688210at2759"/>
<gene>
    <name evidence="1" type="ORF">PAXRUDRAFT_150919</name>
</gene>
<organism evidence="1 2">
    <name type="scientific">Paxillus rubicundulus Ve08.2h10</name>
    <dbReference type="NCBI Taxonomy" id="930991"/>
    <lineage>
        <taxon>Eukaryota</taxon>
        <taxon>Fungi</taxon>
        <taxon>Dikarya</taxon>
        <taxon>Basidiomycota</taxon>
        <taxon>Agaricomycotina</taxon>
        <taxon>Agaricomycetes</taxon>
        <taxon>Agaricomycetidae</taxon>
        <taxon>Boletales</taxon>
        <taxon>Paxilineae</taxon>
        <taxon>Paxillaceae</taxon>
        <taxon>Paxillus</taxon>
    </lineage>
</organism>
<dbReference type="EMBL" id="KN825458">
    <property type="protein sequence ID" value="KIK90877.1"/>
    <property type="molecule type" value="Genomic_DNA"/>
</dbReference>
<sequence>NEDLSWEELSEANIRMLRDMECHSWAKIRIDMIQNFWIEIESHRWHHSTNESNKHALLVFQGRNACIGTPTAFNLIPISDQQIHEYCDELIDHAKSLEIVKLQQVHSLTSAIIAFSSTALNVPPFLFLSFFFPVHISPTTSYSFLPPWEPHFCHPVVLTLGF</sequence>
<dbReference type="InParanoid" id="A0A0D0D326"/>
<evidence type="ECO:0000313" key="1">
    <source>
        <dbReference type="EMBL" id="KIK90877.1"/>
    </source>
</evidence>
<evidence type="ECO:0000313" key="2">
    <source>
        <dbReference type="Proteomes" id="UP000054538"/>
    </source>
</evidence>